<dbReference type="InParanoid" id="C7QEQ0"/>
<dbReference type="GO" id="GO:0046872">
    <property type="term" value="F:metal ion binding"/>
    <property type="evidence" value="ECO:0007669"/>
    <property type="project" value="UniProtKB-KW"/>
</dbReference>
<dbReference type="SUPFAM" id="SSF158745">
    <property type="entry name" value="LanC-like"/>
    <property type="match status" value="1"/>
</dbReference>
<keyword evidence="3" id="KW-1185">Reference proteome</keyword>
<evidence type="ECO:0000313" key="3">
    <source>
        <dbReference type="Proteomes" id="UP000000851"/>
    </source>
</evidence>
<reference evidence="2 3" key="1">
    <citation type="journal article" date="2009" name="Stand. Genomic Sci.">
        <title>Complete genome sequence of Catenulispora acidiphila type strain (ID 139908).</title>
        <authorList>
            <person name="Copeland A."/>
            <person name="Lapidus A."/>
            <person name="Glavina Del Rio T."/>
            <person name="Nolan M."/>
            <person name="Lucas S."/>
            <person name="Chen F."/>
            <person name="Tice H."/>
            <person name="Cheng J.F."/>
            <person name="Bruce D."/>
            <person name="Goodwin L."/>
            <person name="Pitluck S."/>
            <person name="Mikhailova N."/>
            <person name="Pati A."/>
            <person name="Ivanova N."/>
            <person name="Mavromatis K."/>
            <person name="Chen A."/>
            <person name="Palaniappan K."/>
            <person name="Chain P."/>
            <person name="Land M."/>
            <person name="Hauser L."/>
            <person name="Chang Y.J."/>
            <person name="Jeffries C.D."/>
            <person name="Chertkov O."/>
            <person name="Brettin T."/>
            <person name="Detter J.C."/>
            <person name="Han C."/>
            <person name="Ali Z."/>
            <person name="Tindall B.J."/>
            <person name="Goker M."/>
            <person name="Bristow J."/>
            <person name="Eisen J.A."/>
            <person name="Markowitz V."/>
            <person name="Hugenholtz P."/>
            <person name="Kyrpides N.C."/>
            <person name="Klenk H.P."/>
        </authorList>
    </citation>
    <scope>NUCLEOTIDE SEQUENCE [LARGE SCALE GENOMIC DNA]</scope>
    <source>
        <strain evidence="3">DSM 44928 / JCM 14897 / NBRC 102108 / NRRL B-24433 / ID139908</strain>
    </source>
</reference>
<accession>C7QEQ0</accession>
<dbReference type="OrthoDB" id="1882482at2"/>
<name>C7QEQ0_CATAD</name>
<dbReference type="InterPro" id="IPR033889">
    <property type="entry name" value="LanC"/>
</dbReference>
<feature type="binding site" evidence="1">
    <location>
        <position position="245"/>
    </location>
    <ligand>
        <name>Zn(2+)</name>
        <dbReference type="ChEBI" id="CHEBI:29105"/>
    </ligand>
</feature>
<evidence type="ECO:0000256" key="1">
    <source>
        <dbReference type="PIRSR" id="PIRSR607822-1"/>
    </source>
</evidence>
<dbReference type="PRINTS" id="PR01955">
    <property type="entry name" value="LANCFRANKIA"/>
</dbReference>
<dbReference type="Gene3D" id="1.50.10.20">
    <property type="match status" value="1"/>
</dbReference>
<dbReference type="STRING" id="479433.Caci_3937"/>
<evidence type="ECO:0000313" key="2">
    <source>
        <dbReference type="EMBL" id="ACU72820.1"/>
    </source>
</evidence>
<dbReference type="InterPro" id="IPR007822">
    <property type="entry name" value="LANC-like"/>
</dbReference>
<dbReference type="eggNOG" id="COG4403">
    <property type="taxonomic scope" value="Bacteria"/>
</dbReference>
<dbReference type="GO" id="GO:0031179">
    <property type="term" value="P:peptide modification"/>
    <property type="evidence" value="ECO:0007669"/>
    <property type="project" value="InterPro"/>
</dbReference>
<gene>
    <name evidence="2" type="ordered locus">Caci_3937</name>
</gene>
<feature type="binding site" evidence="1">
    <location>
        <position position="294"/>
    </location>
    <ligand>
        <name>Zn(2+)</name>
        <dbReference type="ChEBI" id="CHEBI:29105"/>
    </ligand>
</feature>
<dbReference type="Proteomes" id="UP000000851">
    <property type="component" value="Chromosome"/>
</dbReference>
<organism evidence="2 3">
    <name type="scientific">Catenulispora acidiphila (strain DSM 44928 / JCM 14897 / NBRC 102108 / NRRL B-24433 / ID139908)</name>
    <dbReference type="NCBI Taxonomy" id="479433"/>
    <lineage>
        <taxon>Bacteria</taxon>
        <taxon>Bacillati</taxon>
        <taxon>Actinomycetota</taxon>
        <taxon>Actinomycetes</taxon>
        <taxon>Catenulisporales</taxon>
        <taxon>Catenulisporaceae</taxon>
        <taxon>Catenulispora</taxon>
    </lineage>
</organism>
<sequence>MIGSKTQQWPGQSLAEGAAGIALLYMERGDFDGARALIDRAVAGGVSVAANASLFYGAPALEFVLSAATAHGLPVPALSAVQAATDRIVAARLEAAVVRRSRGELPNLSEFDLIRGLAGCGALLLHRGQEPPQLAAVLSYLVDLTHPIRDDGEELPGWWVPTGPNGKPSEEFPGGHGNNGMAHGVAGPLAVLALAMRAGVEVPGHREAIERITAWLAVWQRPYWVTREQIRTRQVSAVPARPSWCYGALGLARAEQLAALALGDRSAAAAAENAAYAALTDPGVRDLTGDGSLCHGWAGLITTAAAIAEDCPGPAYLAGPIALLATELSAAEVAKDGFLEGSAGGALALHRLNNAPATGWTRALLID</sequence>
<dbReference type="PRINTS" id="PR01950">
    <property type="entry name" value="LANCSUPER"/>
</dbReference>
<keyword evidence="1" id="KW-0479">Metal-binding</keyword>
<dbReference type="AlphaFoldDB" id="C7QEQ0"/>
<dbReference type="CDD" id="cd04793">
    <property type="entry name" value="LanC"/>
    <property type="match status" value="1"/>
</dbReference>
<dbReference type="KEGG" id="cai:Caci_3937"/>
<keyword evidence="1" id="KW-0862">Zinc</keyword>
<dbReference type="RefSeq" id="WP_015792549.1">
    <property type="nucleotide sequence ID" value="NC_013131.1"/>
</dbReference>
<feature type="binding site" evidence="1">
    <location>
        <position position="295"/>
    </location>
    <ligand>
        <name>Zn(2+)</name>
        <dbReference type="ChEBI" id="CHEBI:29105"/>
    </ligand>
</feature>
<dbReference type="Pfam" id="PF05147">
    <property type="entry name" value="LANC_like"/>
    <property type="match status" value="1"/>
</dbReference>
<dbReference type="HOGENOM" id="CLU_049438_0_0_11"/>
<dbReference type="SMART" id="SM01260">
    <property type="entry name" value="LANC_like"/>
    <property type="match status" value="1"/>
</dbReference>
<proteinExistence type="predicted"/>
<dbReference type="EMBL" id="CP001700">
    <property type="protein sequence ID" value="ACU72820.1"/>
    <property type="molecule type" value="Genomic_DNA"/>
</dbReference>
<protein>
    <submittedName>
        <fullName evidence="2">Lanthionine synthetase C family protein</fullName>
    </submittedName>
</protein>